<dbReference type="GO" id="GO:0003700">
    <property type="term" value="F:DNA-binding transcription factor activity"/>
    <property type="evidence" value="ECO:0007669"/>
    <property type="project" value="InterPro"/>
</dbReference>
<dbReference type="PANTHER" id="PTHR43280:SF2">
    <property type="entry name" value="HTH-TYPE TRANSCRIPTIONAL REGULATOR EXSA"/>
    <property type="match status" value="1"/>
</dbReference>
<dbReference type="GO" id="GO:0043565">
    <property type="term" value="F:sequence-specific DNA binding"/>
    <property type="evidence" value="ECO:0007669"/>
    <property type="project" value="InterPro"/>
</dbReference>
<reference evidence="4" key="1">
    <citation type="submission" date="2016-11" db="EMBL/GenBank/DDBJ databases">
        <authorList>
            <person name="Varghese N."/>
            <person name="Submissions S."/>
        </authorList>
    </citation>
    <scope>NUCLEOTIDE SEQUENCE [LARGE SCALE GENOMIC DNA]</scope>
    <source>
        <strain evidence="4">DSM 26898</strain>
    </source>
</reference>
<dbReference type="AlphaFoldDB" id="A0A1M4WKH2"/>
<protein>
    <submittedName>
        <fullName evidence="3">AraC-type DNA-binding protein</fullName>
    </submittedName>
</protein>
<dbReference type="InterPro" id="IPR018060">
    <property type="entry name" value="HTH_AraC"/>
</dbReference>
<dbReference type="EMBL" id="FQVO01000004">
    <property type="protein sequence ID" value="SHE81728.1"/>
    <property type="molecule type" value="Genomic_DNA"/>
</dbReference>
<dbReference type="PROSITE" id="PS01124">
    <property type="entry name" value="HTH_ARAC_FAMILY_2"/>
    <property type="match status" value="1"/>
</dbReference>
<evidence type="ECO:0000313" key="4">
    <source>
        <dbReference type="Proteomes" id="UP000184236"/>
    </source>
</evidence>
<evidence type="ECO:0000313" key="3">
    <source>
        <dbReference type="EMBL" id="SHE81728.1"/>
    </source>
</evidence>
<organism evidence="3 4">
    <name type="scientific">Chryseobacterium takakiae</name>
    <dbReference type="NCBI Taxonomy" id="1302685"/>
    <lineage>
        <taxon>Bacteria</taxon>
        <taxon>Pseudomonadati</taxon>
        <taxon>Bacteroidota</taxon>
        <taxon>Flavobacteriia</taxon>
        <taxon>Flavobacteriales</taxon>
        <taxon>Weeksellaceae</taxon>
        <taxon>Chryseobacterium group</taxon>
        <taxon>Chryseobacterium</taxon>
    </lineage>
</organism>
<dbReference type="Pfam" id="PF12833">
    <property type="entry name" value="HTH_18"/>
    <property type="match status" value="1"/>
</dbReference>
<sequence length="261" mass="30570">MNITYCRNCIRMSSSLQYHFKKPAEQLADFVFGFSSLNNISDCKEGVIIPNGRIDLLLCRTTDGRFFIVLMGLETQPKTMPQQNISMFFSISFNPLSLEYILDESIAELVNNGKELPEKFWGFREEDLNNFEDFCSKASDVIKKHLSNSIDERKRNLFRLIFDVNGEISIKELSETIHWSERQINRYFTKYLGVTLKMYCKILRFQKSLEYIKDGILSPQLNFSDQSHFIKDVKKLSGVSPKELFKNDNDRFLQFLVFPKK</sequence>
<accession>A0A1M4WKH2</accession>
<proteinExistence type="predicted"/>
<feature type="domain" description="HTH araC/xylS-type" evidence="2">
    <location>
        <begin position="136"/>
        <end position="247"/>
    </location>
</feature>
<evidence type="ECO:0000259" key="2">
    <source>
        <dbReference type="PROSITE" id="PS01124"/>
    </source>
</evidence>
<keyword evidence="1 3" id="KW-0238">DNA-binding</keyword>
<gene>
    <name evidence="3" type="ORF">SAMN05444408_104231</name>
</gene>
<evidence type="ECO:0000256" key="1">
    <source>
        <dbReference type="ARBA" id="ARBA00023125"/>
    </source>
</evidence>
<dbReference type="STRING" id="1302685.SAMN05444408_104231"/>
<dbReference type="PANTHER" id="PTHR43280">
    <property type="entry name" value="ARAC-FAMILY TRANSCRIPTIONAL REGULATOR"/>
    <property type="match status" value="1"/>
</dbReference>
<keyword evidence="4" id="KW-1185">Reference proteome</keyword>
<dbReference type="Proteomes" id="UP000184236">
    <property type="component" value="Unassembled WGS sequence"/>
</dbReference>
<dbReference type="Gene3D" id="1.10.10.60">
    <property type="entry name" value="Homeodomain-like"/>
    <property type="match status" value="1"/>
</dbReference>
<dbReference type="SMART" id="SM00342">
    <property type="entry name" value="HTH_ARAC"/>
    <property type="match status" value="1"/>
</dbReference>
<name>A0A1M4WKH2_9FLAO</name>